<feature type="compositionally biased region" description="Basic and acidic residues" evidence="1">
    <location>
        <begin position="133"/>
        <end position="177"/>
    </location>
</feature>
<feature type="domain" description="RWD" evidence="2">
    <location>
        <begin position="8"/>
        <end position="110"/>
    </location>
</feature>
<dbReference type="Proteomes" id="UP000198287">
    <property type="component" value="Unassembled WGS sequence"/>
</dbReference>
<dbReference type="InterPro" id="IPR016135">
    <property type="entry name" value="UBQ-conjugating_enzyme/RWD"/>
</dbReference>
<keyword evidence="4" id="KW-1185">Reference proteome</keyword>
<name>A0A226DJU7_FOLCA</name>
<dbReference type="OMA" id="CGMTYTL"/>
<gene>
    <name evidence="3" type="ORF">Fcan01_19651</name>
</gene>
<dbReference type="Gene3D" id="3.10.110.10">
    <property type="entry name" value="Ubiquitin Conjugating Enzyme"/>
    <property type="match status" value="1"/>
</dbReference>
<sequence>MTNESQLEELEVLASIYEGDPNFKQIKDDTSQYKLGVEGDKSTVLIEVQWPPEYPEVVPIFNLGAFYNNHLSSGAKSALLTALNDEAEQNVGMQQTFTMIEWAKENYDALITPHLSEDVLPSRIESMSLGENKGNEETAKVKVKKEQLSKSQKRREWDRVDNKGERPRGYDWVDVVKHLSQTGGRPDWGDSQQQTSLPDSYLSPANLPS</sequence>
<proteinExistence type="predicted"/>
<dbReference type="PANTHER" id="PTHR21275">
    <property type="entry name" value="RWD DOMAIN-CONTAINING PROTEIN 4"/>
    <property type="match status" value="1"/>
</dbReference>
<protein>
    <submittedName>
        <fullName evidence="3">RWD domain-containing protein 4</fullName>
    </submittedName>
</protein>
<evidence type="ECO:0000313" key="4">
    <source>
        <dbReference type="Proteomes" id="UP000198287"/>
    </source>
</evidence>
<dbReference type="EMBL" id="LNIX01000017">
    <property type="protein sequence ID" value="OXA45812.1"/>
    <property type="molecule type" value="Genomic_DNA"/>
</dbReference>
<dbReference type="InterPro" id="IPR042770">
    <property type="entry name" value="RWDD4"/>
</dbReference>
<comment type="caution">
    <text evidence="3">The sequence shown here is derived from an EMBL/GenBank/DDBJ whole genome shotgun (WGS) entry which is preliminary data.</text>
</comment>
<dbReference type="PROSITE" id="PS50908">
    <property type="entry name" value="RWD"/>
    <property type="match status" value="1"/>
</dbReference>
<accession>A0A226DJU7</accession>
<organism evidence="3 4">
    <name type="scientific">Folsomia candida</name>
    <name type="common">Springtail</name>
    <dbReference type="NCBI Taxonomy" id="158441"/>
    <lineage>
        <taxon>Eukaryota</taxon>
        <taxon>Metazoa</taxon>
        <taxon>Ecdysozoa</taxon>
        <taxon>Arthropoda</taxon>
        <taxon>Hexapoda</taxon>
        <taxon>Collembola</taxon>
        <taxon>Entomobryomorpha</taxon>
        <taxon>Isotomoidea</taxon>
        <taxon>Isotomidae</taxon>
        <taxon>Proisotominae</taxon>
        <taxon>Folsomia</taxon>
    </lineage>
</organism>
<dbReference type="OrthoDB" id="10045773at2759"/>
<evidence type="ECO:0000259" key="2">
    <source>
        <dbReference type="PROSITE" id="PS50908"/>
    </source>
</evidence>
<feature type="region of interest" description="Disordered" evidence="1">
    <location>
        <begin position="130"/>
        <end position="209"/>
    </location>
</feature>
<dbReference type="AlphaFoldDB" id="A0A226DJU7"/>
<dbReference type="InterPro" id="IPR006575">
    <property type="entry name" value="RWD_dom"/>
</dbReference>
<evidence type="ECO:0000256" key="1">
    <source>
        <dbReference type="SAM" id="MobiDB-lite"/>
    </source>
</evidence>
<reference evidence="3 4" key="1">
    <citation type="submission" date="2015-12" db="EMBL/GenBank/DDBJ databases">
        <title>The genome of Folsomia candida.</title>
        <authorList>
            <person name="Faddeeva A."/>
            <person name="Derks M.F."/>
            <person name="Anvar Y."/>
            <person name="Smit S."/>
            <person name="Van Straalen N."/>
            <person name="Roelofs D."/>
        </authorList>
    </citation>
    <scope>NUCLEOTIDE SEQUENCE [LARGE SCALE GENOMIC DNA]</scope>
    <source>
        <strain evidence="3 4">VU population</strain>
        <tissue evidence="3">Whole body</tissue>
    </source>
</reference>
<dbReference type="SUPFAM" id="SSF54495">
    <property type="entry name" value="UBC-like"/>
    <property type="match status" value="1"/>
</dbReference>
<dbReference type="SMART" id="SM00591">
    <property type="entry name" value="RWD"/>
    <property type="match status" value="1"/>
</dbReference>
<dbReference type="PANTHER" id="PTHR21275:SF1">
    <property type="entry name" value="RWD DOMAIN-CONTAINING PROTEIN 4"/>
    <property type="match status" value="1"/>
</dbReference>
<dbReference type="CDD" id="cd23817">
    <property type="entry name" value="RWD-RWDD4"/>
    <property type="match status" value="1"/>
</dbReference>
<dbReference type="Pfam" id="PF05773">
    <property type="entry name" value="RWD"/>
    <property type="match status" value="1"/>
</dbReference>
<dbReference type="STRING" id="158441.A0A226DJU7"/>
<evidence type="ECO:0000313" key="3">
    <source>
        <dbReference type="EMBL" id="OXA45812.1"/>
    </source>
</evidence>